<gene>
    <name evidence="1" type="ORF">SAMN05421720_107170</name>
</gene>
<dbReference type="OrthoDB" id="9812066at2"/>
<accession>A0A1G7DFR7</accession>
<dbReference type="RefSeq" id="WP_092786181.1">
    <property type="nucleotide sequence ID" value="NZ_FNAP01000007.1"/>
</dbReference>
<dbReference type="AlphaFoldDB" id="A0A1G7DFR7"/>
<dbReference type="PIRSF" id="PIRSF039032">
    <property type="entry name" value="HigB-2"/>
    <property type="match status" value="1"/>
</dbReference>
<dbReference type="EMBL" id="FNAP01000007">
    <property type="protein sequence ID" value="SDE50367.1"/>
    <property type="molecule type" value="Genomic_DNA"/>
</dbReference>
<reference evidence="1 2" key="1">
    <citation type="submission" date="2016-10" db="EMBL/GenBank/DDBJ databases">
        <authorList>
            <person name="de Groot N.N."/>
        </authorList>
    </citation>
    <scope>NUCLEOTIDE SEQUENCE [LARGE SCALE GENOMIC DNA]</scope>
    <source>
        <strain evidence="1 2">ATCC 700224</strain>
    </source>
</reference>
<proteinExistence type="predicted"/>
<dbReference type="InterPro" id="IPR009387">
    <property type="entry name" value="HigB-2"/>
</dbReference>
<dbReference type="Pfam" id="PF06296">
    <property type="entry name" value="RelE"/>
    <property type="match status" value="1"/>
</dbReference>
<evidence type="ECO:0000313" key="2">
    <source>
        <dbReference type="Proteomes" id="UP000199412"/>
    </source>
</evidence>
<dbReference type="STRING" id="69960.SAMN05421720_107170"/>
<keyword evidence="2" id="KW-1185">Reference proteome</keyword>
<name>A0A1G7DFR7_9PROT</name>
<sequence length="117" mass="12733">MESGPLVTIVETRAFISRAVDLMDEEDRDALKAMLAADPECGAVMRGTGGVRQVRVALKGCGKSGGARVVYSYRNEAMPLFLLTVFAKNEKDNLSRAERNDLAALVQVLVDTYGKRP</sequence>
<organism evidence="1 2">
    <name type="scientific">Rhodospira trueperi</name>
    <dbReference type="NCBI Taxonomy" id="69960"/>
    <lineage>
        <taxon>Bacteria</taxon>
        <taxon>Pseudomonadati</taxon>
        <taxon>Pseudomonadota</taxon>
        <taxon>Alphaproteobacteria</taxon>
        <taxon>Rhodospirillales</taxon>
        <taxon>Rhodospirillaceae</taxon>
        <taxon>Rhodospira</taxon>
    </lineage>
</organism>
<dbReference type="Proteomes" id="UP000199412">
    <property type="component" value="Unassembled WGS sequence"/>
</dbReference>
<evidence type="ECO:0000313" key="1">
    <source>
        <dbReference type="EMBL" id="SDE50367.1"/>
    </source>
</evidence>
<protein>
    <submittedName>
        <fullName evidence="1">RelE toxin of RelE / RelB toxin-antitoxin system</fullName>
    </submittedName>
</protein>